<organism evidence="2 3">
    <name type="scientific">Hymenobacter saemangeumensis</name>
    <dbReference type="NCBI Taxonomy" id="1084522"/>
    <lineage>
        <taxon>Bacteria</taxon>
        <taxon>Pseudomonadati</taxon>
        <taxon>Bacteroidota</taxon>
        <taxon>Cytophagia</taxon>
        <taxon>Cytophagales</taxon>
        <taxon>Hymenobacteraceae</taxon>
        <taxon>Hymenobacter</taxon>
    </lineage>
</organism>
<comment type="caution">
    <text evidence="2">The sequence shown here is derived from an EMBL/GenBank/DDBJ whole genome shotgun (WGS) entry which is preliminary data.</text>
</comment>
<evidence type="ECO:0000313" key="3">
    <source>
        <dbReference type="Proteomes" id="UP001501153"/>
    </source>
</evidence>
<feature type="region of interest" description="Disordered" evidence="1">
    <location>
        <begin position="12"/>
        <end position="50"/>
    </location>
</feature>
<keyword evidence="3" id="KW-1185">Reference proteome</keyword>
<gene>
    <name evidence="2" type="ORF">GCM10023185_35080</name>
</gene>
<protein>
    <submittedName>
        <fullName evidence="2">Uncharacterized protein</fullName>
    </submittedName>
</protein>
<evidence type="ECO:0000256" key="1">
    <source>
        <dbReference type="SAM" id="MobiDB-lite"/>
    </source>
</evidence>
<feature type="compositionally biased region" description="Low complexity" evidence="1">
    <location>
        <begin position="40"/>
        <end position="49"/>
    </location>
</feature>
<accession>A0ABP8IP88</accession>
<sequence>MVYCPAGVKQEWIAPGSDPTGRAFQPLKPPKSQPEGPAESSSSEKWNSSAGARRWWTYGRQRAYNRFKPARAVASPGRMSSTLV</sequence>
<evidence type="ECO:0000313" key="2">
    <source>
        <dbReference type="EMBL" id="GAA4365069.1"/>
    </source>
</evidence>
<dbReference type="EMBL" id="BAABGZ010000073">
    <property type="protein sequence ID" value="GAA4365069.1"/>
    <property type="molecule type" value="Genomic_DNA"/>
</dbReference>
<dbReference type="Proteomes" id="UP001501153">
    <property type="component" value="Unassembled WGS sequence"/>
</dbReference>
<name>A0ABP8IP88_9BACT</name>
<proteinExistence type="predicted"/>
<reference evidence="3" key="1">
    <citation type="journal article" date="2019" name="Int. J. Syst. Evol. Microbiol.">
        <title>The Global Catalogue of Microorganisms (GCM) 10K type strain sequencing project: providing services to taxonomists for standard genome sequencing and annotation.</title>
        <authorList>
            <consortium name="The Broad Institute Genomics Platform"/>
            <consortium name="The Broad Institute Genome Sequencing Center for Infectious Disease"/>
            <person name="Wu L."/>
            <person name="Ma J."/>
        </authorList>
    </citation>
    <scope>NUCLEOTIDE SEQUENCE [LARGE SCALE GENOMIC DNA]</scope>
    <source>
        <strain evidence="3">JCM 17923</strain>
    </source>
</reference>